<dbReference type="InterPro" id="IPR022637">
    <property type="entry name" value="DNA_polIII_beta_cen"/>
</dbReference>
<dbReference type="AlphaFoldDB" id="A0A178I1M5"/>
<protein>
    <recommendedName>
        <fullName evidence="3 10">Beta sliding clamp</fullName>
    </recommendedName>
</protein>
<keyword evidence="4 10" id="KW-0963">Cytoplasm</keyword>
<dbReference type="GO" id="GO:0006271">
    <property type="term" value="P:DNA strand elongation involved in DNA replication"/>
    <property type="evidence" value="ECO:0007669"/>
    <property type="project" value="TreeGrafter"/>
</dbReference>
<evidence type="ECO:0000259" key="11">
    <source>
        <dbReference type="Pfam" id="PF00712"/>
    </source>
</evidence>
<dbReference type="PIRSF" id="PIRSF000804">
    <property type="entry name" value="DNA_pol_III_b"/>
    <property type="match status" value="1"/>
</dbReference>
<keyword evidence="5 10" id="KW-0808">Transferase</keyword>
<dbReference type="Pfam" id="PF00712">
    <property type="entry name" value="DNA_pol3_beta"/>
    <property type="match status" value="1"/>
</dbReference>
<evidence type="ECO:0000256" key="1">
    <source>
        <dbReference type="ARBA" id="ARBA00004496"/>
    </source>
</evidence>
<keyword evidence="8 10" id="KW-0239">DNA-directed DNA polymerase</keyword>
<dbReference type="CDD" id="cd00140">
    <property type="entry name" value="beta_clamp"/>
    <property type="match status" value="1"/>
</dbReference>
<evidence type="ECO:0000256" key="10">
    <source>
        <dbReference type="PIRNR" id="PIRNR000804"/>
    </source>
</evidence>
<dbReference type="GO" id="GO:0003677">
    <property type="term" value="F:DNA binding"/>
    <property type="evidence" value="ECO:0007669"/>
    <property type="project" value="UniProtKB-UniRule"/>
</dbReference>
<comment type="function">
    <text evidence="10">Confers DNA tethering and processivity to DNA polymerases and other proteins. Acts as a clamp, forming a ring around DNA (a reaction catalyzed by the clamp-loading complex) which diffuses in an ATP-independent manner freely and bidirectionally along dsDNA. Initially characterized for its ability to contact the catalytic subunit of DNA polymerase III (Pol III), a complex, multichain enzyme responsible for most of the replicative synthesis in bacteria; Pol III exhibits 3'-5' exonuclease proofreading activity. The beta chain is required for initiation of replication as well as for processivity of DNA replication.</text>
</comment>
<evidence type="ECO:0000256" key="7">
    <source>
        <dbReference type="ARBA" id="ARBA00022705"/>
    </source>
</evidence>
<keyword evidence="6 10" id="KW-0548">Nucleotidyltransferase</keyword>
<dbReference type="Proteomes" id="UP000078389">
    <property type="component" value="Unassembled WGS sequence"/>
</dbReference>
<dbReference type="InterPro" id="IPR046938">
    <property type="entry name" value="DNA_clamp_sf"/>
</dbReference>
<evidence type="ECO:0000313" key="15">
    <source>
        <dbReference type="Proteomes" id="UP000078389"/>
    </source>
</evidence>
<dbReference type="PANTHER" id="PTHR30478:SF0">
    <property type="entry name" value="BETA SLIDING CLAMP"/>
    <property type="match status" value="1"/>
</dbReference>
<dbReference type="InterPro" id="IPR001001">
    <property type="entry name" value="DNA_polIII_beta"/>
</dbReference>
<comment type="similarity">
    <text evidence="2 10">Belongs to the beta sliding clamp family.</text>
</comment>
<dbReference type="PANTHER" id="PTHR30478">
    <property type="entry name" value="DNA POLYMERASE III SUBUNIT BETA"/>
    <property type="match status" value="1"/>
</dbReference>
<dbReference type="EMBL" id="LVVY01000072">
    <property type="protein sequence ID" value="OAM78196.1"/>
    <property type="molecule type" value="Genomic_DNA"/>
</dbReference>
<evidence type="ECO:0000256" key="3">
    <source>
        <dbReference type="ARBA" id="ARBA00021035"/>
    </source>
</evidence>
<dbReference type="GO" id="GO:0008408">
    <property type="term" value="F:3'-5' exonuclease activity"/>
    <property type="evidence" value="ECO:0007669"/>
    <property type="project" value="InterPro"/>
</dbReference>
<evidence type="ECO:0000259" key="12">
    <source>
        <dbReference type="Pfam" id="PF02767"/>
    </source>
</evidence>
<evidence type="ECO:0000256" key="6">
    <source>
        <dbReference type="ARBA" id="ARBA00022695"/>
    </source>
</evidence>
<dbReference type="GO" id="GO:0005737">
    <property type="term" value="C:cytoplasm"/>
    <property type="evidence" value="ECO:0007669"/>
    <property type="project" value="UniProtKB-SubCell"/>
</dbReference>
<keyword evidence="15" id="KW-1185">Reference proteome</keyword>
<keyword evidence="9" id="KW-0238">DNA-binding</keyword>
<evidence type="ECO:0000256" key="5">
    <source>
        <dbReference type="ARBA" id="ARBA00022679"/>
    </source>
</evidence>
<dbReference type="SUPFAM" id="SSF55979">
    <property type="entry name" value="DNA clamp"/>
    <property type="match status" value="3"/>
</dbReference>
<name>A0A178I1M5_9HYPH</name>
<feature type="domain" description="DNA polymerase III beta sliding clamp N-terminal" evidence="11">
    <location>
        <begin position="9"/>
        <end position="124"/>
    </location>
</feature>
<proteinExistence type="inferred from homology"/>
<dbReference type="Pfam" id="PF02767">
    <property type="entry name" value="DNA_pol3_beta_2"/>
    <property type="match status" value="1"/>
</dbReference>
<comment type="caution">
    <text evidence="14">The sequence shown here is derived from an EMBL/GenBank/DDBJ whole genome shotgun (WGS) entry which is preliminary data.</text>
</comment>
<evidence type="ECO:0000256" key="4">
    <source>
        <dbReference type="ARBA" id="ARBA00022490"/>
    </source>
</evidence>
<evidence type="ECO:0000259" key="13">
    <source>
        <dbReference type="Pfam" id="PF02768"/>
    </source>
</evidence>
<dbReference type="NCBIfam" id="TIGR00663">
    <property type="entry name" value="dnan"/>
    <property type="match status" value="1"/>
</dbReference>
<evidence type="ECO:0000313" key="14">
    <source>
        <dbReference type="EMBL" id="OAM78196.1"/>
    </source>
</evidence>
<keyword evidence="7 10" id="KW-0235">DNA replication</keyword>
<feature type="domain" description="DNA polymerase III beta sliding clamp C-terminal" evidence="13">
    <location>
        <begin position="240"/>
        <end position="358"/>
    </location>
</feature>
<dbReference type="STRING" id="1770058.A3840_06745"/>
<feature type="domain" description="DNA polymerase III beta sliding clamp central" evidence="12">
    <location>
        <begin position="140"/>
        <end position="237"/>
    </location>
</feature>
<dbReference type="InterPro" id="IPR022635">
    <property type="entry name" value="DNA_polIII_beta_C"/>
</dbReference>
<sequence length="360" mass="38151">MAKAKPATKLVVERGHLVAALSTVIKAVETRNTYPILANVHLVASDGFLTLRATDLDIEITTRIPAKGELAATTLPAKKLHEIARKFDAGAENTLEQDGDAVTVKSGRSRFKLATLGADAFPDLKSGAFTASFSADLSAMFAPVGFAISNEETRYYLNGVFLHSTGDETRAVATDGHRMARVTVPTLGEIPAVIIPRKTVGLLPSGEVHVELSDTKIRLRQGETTILSKLIEGTFPDYERVTPKNNDKALVVDRAAMLAAVERVGTIANERGGKAVRLDLASGAVVLTVTAEGESATEELAAEYSSEPVSIGFNTGYLAEILRTATGESVTILIGDSNGPALIRGADAGWQAVLMPMRVV</sequence>
<accession>A0A178I1M5</accession>
<dbReference type="RefSeq" id="WP_067453817.1">
    <property type="nucleotide sequence ID" value="NZ_LVVY01000072.1"/>
</dbReference>
<organism evidence="14 15">
    <name type="scientific">Devosia elaeis</name>
    <dbReference type="NCBI Taxonomy" id="1770058"/>
    <lineage>
        <taxon>Bacteria</taxon>
        <taxon>Pseudomonadati</taxon>
        <taxon>Pseudomonadota</taxon>
        <taxon>Alphaproteobacteria</taxon>
        <taxon>Hyphomicrobiales</taxon>
        <taxon>Devosiaceae</taxon>
        <taxon>Devosia</taxon>
    </lineage>
</organism>
<dbReference type="GO" id="GO:0003887">
    <property type="term" value="F:DNA-directed DNA polymerase activity"/>
    <property type="evidence" value="ECO:0007669"/>
    <property type="project" value="UniProtKB-UniRule"/>
</dbReference>
<dbReference type="InterPro" id="IPR022634">
    <property type="entry name" value="DNA_polIII_beta_N"/>
</dbReference>
<evidence type="ECO:0000256" key="8">
    <source>
        <dbReference type="ARBA" id="ARBA00022932"/>
    </source>
</evidence>
<evidence type="ECO:0000256" key="9">
    <source>
        <dbReference type="ARBA" id="ARBA00023125"/>
    </source>
</evidence>
<dbReference type="SMART" id="SM00480">
    <property type="entry name" value="POL3Bc"/>
    <property type="match status" value="1"/>
</dbReference>
<comment type="subunit">
    <text evidence="10">Forms a ring-shaped head-to-tail homodimer around DNA.</text>
</comment>
<reference evidence="14 15" key="1">
    <citation type="submission" date="2016-03" db="EMBL/GenBank/DDBJ databases">
        <title>Genome sequencing of Devosia sp. S37.</title>
        <authorList>
            <person name="Mohd Nor M."/>
        </authorList>
    </citation>
    <scope>NUCLEOTIDE SEQUENCE [LARGE SCALE GENOMIC DNA]</scope>
    <source>
        <strain evidence="14 15">S37</strain>
    </source>
</reference>
<dbReference type="OrthoDB" id="8421503at2"/>
<gene>
    <name evidence="14" type="ORF">A3840_06745</name>
</gene>
<dbReference type="GO" id="GO:0009360">
    <property type="term" value="C:DNA polymerase III complex"/>
    <property type="evidence" value="ECO:0007669"/>
    <property type="project" value="InterPro"/>
</dbReference>
<comment type="subcellular location">
    <subcellularLocation>
        <location evidence="1 10">Cytoplasm</location>
    </subcellularLocation>
</comment>
<evidence type="ECO:0000256" key="2">
    <source>
        <dbReference type="ARBA" id="ARBA00010752"/>
    </source>
</evidence>
<dbReference type="Gene3D" id="3.10.150.10">
    <property type="entry name" value="DNA Polymerase III, subunit A, domain 2"/>
    <property type="match status" value="3"/>
</dbReference>
<dbReference type="Pfam" id="PF02768">
    <property type="entry name" value="DNA_pol3_beta_3"/>
    <property type="match status" value="1"/>
</dbReference>